<dbReference type="InterPro" id="IPR011008">
    <property type="entry name" value="Dimeric_a/b-barrel"/>
</dbReference>
<keyword evidence="7" id="KW-1185">Reference proteome</keyword>
<evidence type="ECO:0000313" key="5">
    <source>
        <dbReference type="EMBL" id="TKA37783.1"/>
    </source>
</evidence>
<dbReference type="STRING" id="329885.A0A4U0UQ36"/>
<sequence>MEDKQYLKISLFLKKQPHVSDEFFHKHWETQHVDVALRNKTFAAKARKYNQVHITPELREQAKAFGVPVMEYDGIAEVWFDSLEDWKEVVSDPAFVKEVGADEQLFILAPIHVQLSYDKLVIPENKVAQRNVTEA</sequence>
<evidence type="ECO:0000256" key="1">
    <source>
        <dbReference type="ARBA" id="ARBA00005986"/>
    </source>
</evidence>
<dbReference type="OrthoDB" id="3183782at2759"/>
<dbReference type="EMBL" id="JASUXU010000002">
    <property type="protein sequence ID" value="KAK0327791.1"/>
    <property type="molecule type" value="Genomic_DNA"/>
</dbReference>
<name>A0A4U0UQ36_9PEZI</name>
<dbReference type="SUPFAM" id="SSF54909">
    <property type="entry name" value="Dimeric alpha+beta barrel"/>
    <property type="match status" value="1"/>
</dbReference>
<dbReference type="GO" id="GO:0016491">
    <property type="term" value="F:oxidoreductase activity"/>
    <property type="evidence" value="ECO:0007669"/>
    <property type="project" value="InterPro"/>
</dbReference>
<evidence type="ECO:0000259" key="2">
    <source>
        <dbReference type="Pfam" id="PF07110"/>
    </source>
</evidence>
<comment type="caution">
    <text evidence="5">The sequence shown here is derived from an EMBL/GenBank/DDBJ whole genome shotgun (WGS) entry which is preliminary data.</text>
</comment>
<feature type="domain" description="EthD" evidence="2">
    <location>
        <begin position="16"/>
        <end position="107"/>
    </location>
</feature>
<proteinExistence type="inferred from homology"/>
<gene>
    <name evidence="5" type="ORF">B0A54_09785</name>
    <name evidence="3" type="ORF">LTR82_001308</name>
    <name evidence="4" type="ORF">LTR91_001587</name>
</gene>
<dbReference type="Proteomes" id="UP000310066">
    <property type="component" value="Unassembled WGS sequence"/>
</dbReference>
<comment type="similarity">
    <text evidence="1">Belongs to the tpcK family.</text>
</comment>
<dbReference type="Gene3D" id="3.30.70.100">
    <property type="match status" value="1"/>
</dbReference>
<evidence type="ECO:0000313" key="3">
    <source>
        <dbReference type="EMBL" id="KAK0327791.1"/>
    </source>
</evidence>
<dbReference type="EMBL" id="JAUJLE010000006">
    <property type="protein sequence ID" value="KAK1013275.1"/>
    <property type="molecule type" value="Genomic_DNA"/>
</dbReference>
<reference evidence="4" key="3">
    <citation type="submission" date="2023-06" db="EMBL/GenBank/DDBJ databases">
        <title>Black Yeasts Isolated from many extreme environments.</title>
        <authorList>
            <person name="Coleine C."/>
            <person name="Stajich J.E."/>
            <person name="Selbmann L."/>
        </authorList>
    </citation>
    <scope>NUCLEOTIDE SEQUENCE</scope>
    <source>
        <strain evidence="4">CCFEE 5200</strain>
    </source>
</reference>
<protein>
    <recommendedName>
        <fullName evidence="2">EthD domain-containing protein</fullName>
    </recommendedName>
</protein>
<dbReference type="Proteomes" id="UP001175353">
    <property type="component" value="Unassembled WGS sequence"/>
</dbReference>
<evidence type="ECO:0000313" key="6">
    <source>
        <dbReference type="Proteomes" id="UP000310066"/>
    </source>
</evidence>
<organism evidence="5 6">
    <name type="scientific">Friedmanniomyces endolithicus</name>
    <dbReference type="NCBI Taxonomy" id="329885"/>
    <lineage>
        <taxon>Eukaryota</taxon>
        <taxon>Fungi</taxon>
        <taxon>Dikarya</taxon>
        <taxon>Ascomycota</taxon>
        <taxon>Pezizomycotina</taxon>
        <taxon>Dothideomycetes</taxon>
        <taxon>Dothideomycetidae</taxon>
        <taxon>Mycosphaerellales</taxon>
        <taxon>Teratosphaeriaceae</taxon>
        <taxon>Friedmanniomyces</taxon>
    </lineage>
</organism>
<evidence type="ECO:0000313" key="4">
    <source>
        <dbReference type="EMBL" id="KAK1013275.1"/>
    </source>
</evidence>
<accession>A0A4U0UQ36</accession>
<dbReference type="InterPro" id="IPR009799">
    <property type="entry name" value="EthD_dom"/>
</dbReference>
<reference evidence="3" key="2">
    <citation type="submission" date="2021-12" db="EMBL/GenBank/DDBJ databases">
        <title>Black yeast isolated from Biological Soil Crust.</title>
        <authorList>
            <person name="Kurbessoian T."/>
        </authorList>
    </citation>
    <scope>NUCLEOTIDE SEQUENCE</scope>
    <source>
        <strain evidence="3">CCFEE 5208</strain>
    </source>
</reference>
<dbReference type="EMBL" id="NAJP01000049">
    <property type="protein sequence ID" value="TKA37783.1"/>
    <property type="molecule type" value="Genomic_DNA"/>
</dbReference>
<evidence type="ECO:0000313" key="7">
    <source>
        <dbReference type="Proteomes" id="UP001175353"/>
    </source>
</evidence>
<dbReference type="Pfam" id="PF07110">
    <property type="entry name" value="EthD"/>
    <property type="match status" value="1"/>
</dbReference>
<dbReference type="AlphaFoldDB" id="A0A4U0UQ36"/>
<dbReference type="Proteomes" id="UP001168146">
    <property type="component" value="Unassembled WGS sequence"/>
</dbReference>
<reference evidence="5 6" key="1">
    <citation type="submission" date="2017-03" db="EMBL/GenBank/DDBJ databases">
        <title>Genomes of endolithic fungi from Antarctica.</title>
        <authorList>
            <person name="Coleine C."/>
            <person name="Masonjones S."/>
            <person name="Stajich J.E."/>
        </authorList>
    </citation>
    <scope>NUCLEOTIDE SEQUENCE [LARGE SCALE GENOMIC DNA]</scope>
    <source>
        <strain evidence="5 6">CCFEE 5311</strain>
    </source>
</reference>